<organism evidence="1 2">
    <name type="scientific">Dendrobium catenatum</name>
    <dbReference type="NCBI Taxonomy" id="906689"/>
    <lineage>
        <taxon>Eukaryota</taxon>
        <taxon>Viridiplantae</taxon>
        <taxon>Streptophyta</taxon>
        <taxon>Embryophyta</taxon>
        <taxon>Tracheophyta</taxon>
        <taxon>Spermatophyta</taxon>
        <taxon>Magnoliopsida</taxon>
        <taxon>Liliopsida</taxon>
        <taxon>Asparagales</taxon>
        <taxon>Orchidaceae</taxon>
        <taxon>Epidendroideae</taxon>
        <taxon>Malaxideae</taxon>
        <taxon>Dendrobiinae</taxon>
        <taxon>Dendrobium</taxon>
    </lineage>
</organism>
<gene>
    <name evidence="1" type="ORF">MA16_Dca006696</name>
</gene>
<reference evidence="1 2" key="1">
    <citation type="journal article" date="2016" name="Sci. Rep.">
        <title>The Dendrobium catenatum Lindl. genome sequence provides insights into polysaccharide synthase, floral development and adaptive evolution.</title>
        <authorList>
            <person name="Zhang G.Q."/>
            <person name="Xu Q."/>
            <person name="Bian C."/>
            <person name="Tsai W.C."/>
            <person name="Yeh C.M."/>
            <person name="Liu K.W."/>
            <person name="Yoshida K."/>
            <person name="Zhang L.S."/>
            <person name="Chang S.B."/>
            <person name="Chen F."/>
            <person name="Shi Y."/>
            <person name="Su Y.Y."/>
            <person name="Zhang Y.Q."/>
            <person name="Chen L.J."/>
            <person name="Yin Y."/>
            <person name="Lin M."/>
            <person name="Huang H."/>
            <person name="Deng H."/>
            <person name="Wang Z.W."/>
            <person name="Zhu S.L."/>
            <person name="Zhao X."/>
            <person name="Deng C."/>
            <person name="Niu S.C."/>
            <person name="Huang J."/>
            <person name="Wang M."/>
            <person name="Liu G.H."/>
            <person name="Yang H.J."/>
            <person name="Xiao X.J."/>
            <person name="Hsiao Y.Y."/>
            <person name="Wu W.L."/>
            <person name="Chen Y.Y."/>
            <person name="Mitsuda N."/>
            <person name="Ohme-Takagi M."/>
            <person name="Luo Y.B."/>
            <person name="Van de Peer Y."/>
            <person name="Liu Z.J."/>
        </authorList>
    </citation>
    <scope>NUCLEOTIDE SEQUENCE [LARGE SCALE GENOMIC DNA]</scope>
    <source>
        <tissue evidence="1">The whole plant</tissue>
    </source>
</reference>
<sequence>MEKCEFAMEVVSFLGFKISATGVSADPRKVKSIVEWPTPRSFTEVRIFHGLANFYRRFIKGFSIMLAPITDLLKLKQFQWKAEQ</sequence>
<dbReference type="EMBL" id="KZ502843">
    <property type="protein sequence ID" value="PKU72103.1"/>
    <property type="molecule type" value="Genomic_DNA"/>
</dbReference>
<dbReference type="InterPro" id="IPR043502">
    <property type="entry name" value="DNA/RNA_pol_sf"/>
</dbReference>
<dbReference type="PANTHER" id="PTHR37984:SF5">
    <property type="entry name" value="PROTEIN NYNRIN-LIKE"/>
    <property type="match status" value="1"/>
</dbReference>
<dbReference type="InterPro" id="IPR050951">
    <property type="entry name" value="Retrovirus_Pol_polyprotein"/>
</dbReference>
<reference evidence="1 2" key="2">
    <citation type="journal article" date="2017" name="Nature">
        <title>The Apostasia genome and the evolution of orchids.</title>
        <authorList>
            <person name="Zhang G.Q."/>
            <person name="Liu K.W."/>
            <person name="Li Z."/>
            <person name="Lohaus R."/>
            <person name="Hsiao Y.Y."/>
            <person name="Niu S.C."/>
            <person name="Wang J.Y."/>
            <person name="Lin Y.C."/>
            <person name="Xu Q."/>
            <person name="Chen L.J."/>
            <person name="Yoshida K."/>
            <person name="Fujiwara S."/>
            <person name="Wang Z.W."/>
            <person name="Zhang Y.Q."/>
            <person name="Mitsuda N."/>
            <person name="Wang M."/>
            <person name="Liu G.H."/>
            <person name="Pecoraro L."/>
            <person name="Huang H.X."/>
            <person name="Xiao X.J."/>
            <person name="Lin M."/>
            <person name="Wu X.Y."/>
            <person name="Wu W.L."/>
            <person name="Chen Y.Y."/>
            <person name="Chang S.B."/>
            <person name="Sakamoto S."/>
            <person name="Ohme-Takagi M."/>
            <person name="Yagi M."/>
            <person name="Zeng S.J."/>
            <person name="Shen C.Y."/>
            <person name="Yeh C.M."/>
            <person name="Luo Y.B."/>
            <person name="Tsai W.C."/>
            <person name="Van de Peer Y."/>
            <person name="Liu Z.J."/>
        </authorList>
    </citation>
    <scope>NUCLEOTIDE SEQUENCE [LARGE SCALE GENOMIC DNA]</scope>
    <source>
        <tissue evidence="1">The whole plant</tissue>
    </source>
</reference>
<dbReference type="PANTHER" id="PTHR37984">
    <property type="entry name" value="PROTEIN CBG26694"/>
    <property type="match status" value="1"/>
</dbReference>
<dbReference type="STRING" id="906689.A0A2I0W8X6"/>
<dbReference type="InterPro" id="IPR043128">
    <property type="entry name" value="Rev_trsase/Diguanyl_cyclase"/>
</dbReference>
<accession>A0A2I0W8X6</accession>
<keyword evidence="2" id="KW-1185">Reference proteome</keyword>
<dbReference type="SUPFAM" id="SSF56672">
    <property type="entry name" value="DNA/RNA polymerases"/>
    <property type="match status" value="1"/>
</dbReference>
<protein>
    <submittedName>
        <fullName evidence="1">Putative mitochondrial protein</fullName>
    </submittedName>
</protein>
<dbReference type="Gene3D" id="3.30.70.270">
    <property type="match status" value="1"/>
</dbReference>
<evidence type="ECO:0000313" key="1">
    <source>
        <dbReference type="EMBL" id="PKU72103.1"/>
    </source>
</evidence>
<proteinExistence type="predicted"/>
<dbReference type="Proteomes" id="UP000233837">
    <property type="component" value="Unassembled WGS sequence"/>
</dbReference>
<evidence type="ECO:0000313" key="2">
    <source>
        <dbReference type="Proteomes" id="UP000233837"/>
    </source>
</evidence>
<dbReference type="AlphaFoldDB" id="A0A2I0W8X6"/>
<name>A0A2I0W8X6_9ASPA</name>